<accession>A0A7X0C3J0</accession>
<dbReference type="AlphaFoldDB" id="A0A7X0C3J0"/>
<evidence type="ECO:0000313" key="1">
    <source>
        <dbReference type="EMBL" id="MBB6347875.1"/>
    </source>
</evidence>
<proteinExistence type="predicted"/>
<organism evidence="1 2">
    <name type="scientific">Nonomuraea muscovyensis</name>
    <dbReference type="NCBI Taxonomy" id="1124761"/>
    <lineage>
        <taxon>Bacteria</taxon>
        <taxon>Bacillati</taxon>
        <taxon>Actinomycetota</taxon>
        <taxon>Actinomycetes</taxon>
        <taxon>Streptosporangiales</taxon>
        <taxon>Streptosporangiaceae</taxon>
        <taxon>Nonomuraea</taxon>
    </lineage>
</organism>
<keyword evidence="2" id="KW-1185">Reference proteome</keyword>
<dbReference type="EMBL" id="JACHJB010000002">
    <property type="protein sequence ID" value="MBB6347875.1"/>
    <property type="molecule type" value="Genomic_DNA"/>
</dbReference>
<evidence type="ECO:0000313" key="2">
    <source>
        <dbReference type="Proteomes" id="UP000583800"/>
    </source>
</evidence>
<gene>
    <name evidence="1" type="ORF">FHU36_004420</name>
</gene>
<name>A0A7X0C3J0_9ACTN</name>
<protein>
    <submittedName>
        <fullName evidence="1">Uncharacterized protein</fullName>
    </submittedName>
</protein>
<dbReference type="Proteomes" id="UP000583800">
    <property type="component" value="Unassembled WGS sequence"/>
</dbReference>
<reference evidence="1 2" key="1">
    <citation type="submission" date="2020-08" db="EMBL/GenBank/DDBJ databases">
        <title>Sequencing the genomes of 1000 actinobacteria strains.</title>
        <authorList>
            <person name="Klenk H.-P."/>
        </authorList>
    </citation>
    <scope>NUCLEOTIDE SEQUENCE [LARGE SCALE GENOMIC DNA]</scope>
    <source>
        <strain evidence="1 2">DSM 45913</strain>
    </source>
</reference>
<comment type="caution">
    <text evidence="1">The sequence shown here is derived from an EMBL/GenBank/DDBJ whole genome shotgun (WGS) entry which is preliminary data.</text>
</comment>
<sequence length="57" mass="5970">MILVSLLSGVDHAIDLERALAIRAANPTLSRDERQLLDEAVALVNSSTSQGGSPVTP</sequence>